<dbReference type="SUPFAM" id="SSF52799">
    <property type="entry name" value="(Phosphotyrosine protein) phosphatases II"/>
    <property type="match status" value="1"/>
</dbReference>
<feature type="region of interest" description="Disordered" evidence="1">
    <location>
        <begin position="530"/>
        <end position="563"/>
    </location>
</feature>
<dbReference type="Proteomes" id="UP000887572">
    <property type="component" value="Unplaced"/>
</dbReference>
<dbReference type="Gene3D" id="3.90.190.10">
    <property type="entry name" value="Protein tyrosine phosphatase superfamily"/>
    <property type="match status" value="1"/>
</dbReference>
<accession>A0A914HV59</accession>
<feature type="region of interest" description="Disordered" evidence="1">
    <location>
        <begin position="333"/>
        <end position="510"/>
    </location>
</feature>
<dbReference type="AlphaFoldDB" id="A0A914HV59"/>
<dbReference type="PANTHER" id="PTHR37320">
    <property type="entry name" value="AG-1 BLOOD STAGE MEMBRANE PROTEIN HOMOLOGUE"/>
    <property type="match status" value="1"/>
</dbReference>
<dbReference type="InterPro" id="IPR053336">
    <property type="entry name" value="Rhoptry_Surface_Assoc"/>
</dbReference>
<dbReference type="PANTHER" id="PTHR37320:SF1">
    <property type="entry name" value="RHOPTRY SURFACE PROTEIN CERLI2"/>
    <property type="match status" value="1"/>
</dbReference>
<evidence type="ECO:0000256" key="1">
    <source>
        <dbReference type="SAM" id="MobiDB-lite"/>
    </source>
</evidence>
<evidence type="ECO:0000313" key="3">
    <source>
        <dbReference type="WBParaSite" id="Gr19_v10_g4463.t1"/>
    </source>
</evidence>
<evidence type="ECO:0000313" key="2">
    <source>
        <dbReference type="Proteomes" id="UP000887572"/>
    </source>
</evidence>
<dbReference type="InterPro" id="IPR029021">
    <property type="entry name" value="Prot-tyrosine_phosphatase-like"/>
</dbReference>
<reference evidence="3" key="1">
    <citation type="submission" date="2022-11" db="UniProtKB">
        <authorList>
            <consortium name="WormBaseParasite"/>
        </authorList>
    </citation>
    <scope>IDENTIFICATION</scope>
</reference>
<name>A0A914HV59_GLORO</name>
<sequence>MPRHGITRVINLSETCPPPNALSDDAHHFLRIPIKDSYCAKLLPHFDAAFKFIEEPRKTGGQSACPLFGGNFALANVGNCLCDARKTIFSDEAAARVFRARRSSGGGGGGVAVNGGVGIMKGGDAAVHAKEAVPSPSTEFSRLGIGISLSNPCFGINPPQQQAVLPPSALAKKVERNAKTGTADDARATQTCENPMFGLMNTNGQMGKRRWRQNVQRSNIKKIGFFYPKTASAGGGCSTDNSLANSLDSSTTTRRLEKGGRCLQMNFQPVNVLDAHWLYQFLAHDVGIEGESARSDNIKEAAAQSDNIKEAAAQSDKIKEAAAQSDNIKEAAAQSDKIKEAAAQSDNIKEAAAQSDNIKEAAAQSDNIKEAAAQSDKIKEAAAQSDNIKEAAAQSDNIKEAAAQSDNIKEAAAQSDKIKEAAAQSDNIKEAAAQSDKIKEAAAQSDNIKEAAAQSDNIKEAAAQSDNIKEAAAQSDNIKEAAAQSDNIKEAAAQSDNIKEAAAQSDNIKEAAAQSDNIKGAAAQSDNIKEAAAQSDNIKEAAAQSDNIKEAAAQSDNIKEAAAQSDNIKEADDDMDSMWKIRKGGRCLQMNFQPVNVLDARWLYDLFLAHVCLETGLSPAVHLAKVCSGVHLVTEAQRFDEGLNLDFWIKIQQPRWIWIQKNPSEAPLDLDP</sequence>
<keyword evidence="2" id="KW-1185">Reference proteome</keyword>
<dbReference type="WBParaSite" id="Gr19_v10_g4463.t1">
    <property type="protein sequence ID" value="Gr19_v10_g4463.t1"/>
    <property type="gene ID" value="Gr19_v10_g4463"/>
</dbReference>
<proteinExistence type="predicted"/>
<organism evidence="2 3">
    <name type="scientific">Globodera rostochiensis</name>
    <name type="common">Golden nematode worm</name>
    <name type="synonym">Heterodera rostochiensis</name>
    <dbReference type="NCBI Taxonomy" id="31243"/>
    <lineage>
        <taxon>Eukaryota</taxon>
        <taxon>Metazoa</taxon>
        <taxon>Ecdysozoa</taxon>
        <taxon>Nematoda</taxon>
        <taxon>Chromadorea</taxon>
        <taxon>Rhabditida</taxon>
        <taxon>Tylenchina</taxon>
        <taxon>Tylenchomorpha</taxon>
        <taxon>Tylenchoidea</taxon>
        <taxon>Heteroderidae</taxon>
        <taxon>Heteroderinae</taxon>
        <taxon>Globodera</taxon>
    </lineage>
</organism>
<protein>
    <submittedName>
        <fullName evidence="3">Uncharacterized protein</fullName>
    </submittedName>
</protein>